<dbReference type="SMART" id="SM01288">
    <property type="entry name" value="FISNA"/>
    <property type="match status" value="1"/>
</dbReference>
<evidence type="ECO:0000313" key="9">
    <source>
        <dbReference type="Proteomes" id="UP000221080"/>
    </source>
</evidence>
<organism evidence="9 10">
    <name type="scientific">Ictalurus punctatus</name>
    <name type="common">Channel catfish</name>
    <name type="synonym">Silurus punctatus</name>
    <dbReference type="NCBI Taxonomy" id="7998"/>
    <lineage>
        <taxon>Eukaryota</taxon>
        <taxon>Metazoa</taxon>
        <taxon>Chordata</taxon>
        <taxon>Craniata</taxon>
        <taxon>Vertebrata</taxon>
        <taxon>Euteleostomi</taxon>
        <taxon>Actinopterygii</taxon>
        <taxon>Neopterygii</taxon>
        <taxon>Teleostei</taxon>
        <taxon>Ostariophysi</taxon>
        <taxon>Siluriformes</taxon>
        <taxon>Ictaluridae</taxon>
        <taxon>Ictalurus</taxon>
    </lineage>
</organism>
<accession>A0A9F7RUU8</accession>
<feature type="compositionally biased region" description="Polar residues" evidence="7">
    <location>
        <begin position="127"/>
        <end position="147"/>
    </location>
</feature>
<feature type="compositionally biased region" description="Basic residues" evidence="7">
    <location>
        <begin position="354"/>
        <end position="363"/>
    </location>
</feature>
<reference evidence="9" key="1">
    <citation type="journal article" date="2016" name="Nat. Commun.">
        <title>The channel catfish genome sequence provides insights into the evolution of scale formation in teleosts.</title>
        <authorList>
            <person name="Liu Z."/>
            <person name="Liu S."/>
            <person name="Yao J."/>
            <person name="Bao L."/>
            <person name="Zhang J."/>
            <person name="Li Y."/>
            <person name="Jiang C."/>
            <person name="Sun L."/>
            <person name="Wang R."/>
            <person name="Zhang Y."/>
            <person name="Zhou T."/>
            <person name="Zeng Q."/>
            <person name="Fu Q."/>
            <person name="Gao S."/>
            <person name="Li N."/>
            <person name="Koren S."/>
            <person name="Jiang Y."/>
            <person name="Zimin A."/>
            <person name="Xu P."/>
            <person name="Phillippy A.M."/>
            <person name="Geng X."/>
            <person name="Song L."/>
            <person name="Sun F."/>
            <person name="Li C."/>
            <person name="Wang X."/>
            <person name="Chen A."/>
            <person name="Jin Y."/>
            <person name="Yuan Z."/>
            <person name="Yang Y."/>
            <person name="Tan S."/>
            <person name="Peatman E."/>
            <person name="Lu J."/>
            <person name="Qin Z."/>
            <person name="Dunham R."/>
            <person name="Li Z."/>
            <person name="Sonstegard T."/>
            <person name="Feng J."/>
            <person name="Danzmann R.G."/>
            <person name="Schroeder S."/>
            <person name="Scheffler B."/>
            <person name="Duke M.V."/>
            <person name="Ballard L."/>
            <person name="Kucuktas H."/>
            <person name="Kaltenboeck L."/>
            <person name="Liu H."/>
            <person name="Armbruster J."/>
            <person name="Xie Y."/>
            <person name="Kirby M.L."/>
            <person name="Tian Y."/>
            <person name="Flanagan M.E."/>
            <person name="Mu W."/>
            <person name="Waldbieser G.C."/>
        </authorList>
    </citation>
    <scope>NUCLEOTIDE SEQUENCE [LARGE SCALE GENOMIC DNA]</scope>
    <source>
        <strain evidence="9">SDA103</strain>
    </source>
</reference>
<dbReference type="Proteomes" id="UP000221080">
    <property type="component" value="Chromosome 17"/>
</dbReference>
<feature type="region of interest" description="Disordered" evidence="7">
    <location>
        <begin position="1"/>
        <end position="234"/>
    </location>
</feature>
<dbReference type="InterPro" id="IPR041075">
    <property type="entry name" value="NOD1/2_WH"/>
</dbReference>
<keyword evidence="4" id="KW-0677">Repeat</keyword>
<dbReference type="InterPro" id="IPR007111">
    <property type="entry name" value="NACHT_NTPase"/>
</dbReference>
<dbReference type="Pfam" id="PF05729">
    <property type="entry name" value="NACHT"/>
    <property type="match status" value="1"/>
</dbReference>
<evidence type="ECO:0000256" key="5">
    <source>
        <dbReference type="ARBA" id="ARBA00022741"/>
    </source>
</evidence>
<evidence type="ECO:0000256" key="2">
    <source>
        <dbReference type="ARBA" id="ARBA00022490"/>
    </source>
</evidence>
<evidence type="ECO:0000256" key="3">
    <source>
        <dbReference type="ARBA" id="ARBA00022614"/>
    </source>
</evidence>
<feature type="domain" description="NACHT" evidence="8">
    <location>
        <begin position="480"/>
        <end position="614"/>
    </location>
</feature>
<evidence type="ECO:0000256" key="6">
    <source>
        <dbReference type="ARBA" id="ARBA00022840"/>
    </source>
</evidence>
<dbReference type="Pfam" id="PF17776">
    <property type="entry name" value="NLRC4_HD2"/>
    <property type="match status" value="1"/>
</dbReference>
<evidence type="ECO:0000259" key="8">
    <source>
        <dbReference type="PROSITE" id="PS50837"/>
    </source>
</evidence>
<dbReference type="InterPro" id="IPR001611">
    <property type="entry name" value="Leu-rich_rpt"/>
</dbReference>
<dbReference type="AlphaFoldDB" id="A0A9F7RUU8"/>
<reference evidence="10" key="2">
    <citation type="submission" date="2025-08" db="UniProtKB">
        <authorList>
            <consortium name="RefSeq"/>
        </authorList>
    </citation>
    <scope>IDENTIFICATION</scope>
    <source>
        <tissue evidence="10">Blood</tissue>
    </source>
</reference>
<dbReference type="InterPro" id="IPR032675">
    <property type="entry name" value="LRR_dom_sf"/>
</dbReference>
<keyword evidence="5" id="KW-0547">Nucleotide-binding</keyword>
<dbReference type="RefSeq" id="XP_053543278.1">
    <property type="nucleotide sequence ID" value="XM_053687303.1"/>
</dbReference>
<dbReference type="InterPro" id="IPR029495">
    <property type="entry name" value="NACHT-assoc"/>
</dbReference>
<feature type="compositionally biased region" description="Polar residues" evidence="7">
    <location>
        <begin position="265"/>
        <end position="285"/>
    </location>
</feature>
<dbReference type="GeneID" id="108277774"/>
<keyword evidence="2" id="KW-0963">Cytoplasm</keyword>
<keyword evidence="6" id="KW-0067">ATP-binding</keyword>
<dbReference type="KEGG" id="ipu:108277774"/>
<keyword evidence="3" id="KW-0433">Leucine-rich repeat</keyword>
<dbReference type="InterPro" id="IPR041267">
    <property type="entry name" value="NLRP_HD2"/>
</dbReference>
<dbReference type="SMART" id="SM00368">
    <property type="entry name" value="LRR_RI"/>
    <property type="match status" value="9"/>
</dbReference>
<dbReference type="PROSITE" id="PS50837">
    <property type="entry name" value="NACHT"/>
    <property type="match status" value="1"/>
</dbReference>
<dbReference type="Pfam" id="PF14484">
    <property type="entry name" value="FISNA"/>
    <property type="match status" value="1"/>
</dbReference>
<comment type="subcellular location">
    <subcellularLocation>
        <location evidence="1">Cytoplasm</location>
    </subcellularLocation>
</comment>
<dbReference type="Pfam" id="PF13516">
    <property type="entry name" value="LRR_6"/>
    <property type="match status" value="3"/>
</dbReference>
<dbReference type="GO" id="GO:0005737">
    <property type="term" value="C:cytoplasm"/>
    <property type="evidence" value="ECO:0007669"/>
    <property type="project" value="UniProtKB-SubCell"/>
</dbReference>
<evidence type="ECO:0000256" key="4">
    <source>
        <dbReference type="ARBA" id="ARBA00022737"/>
    </source>
</evidence>
<feature type="compositionally biased region" description="Polar residues" evidence="7">
    <location>
        <begin position="161"/>
        <end position="181"/>
    </location>
</feature>
<evidence type="ECO:0000313" key="10">
    <source>
        <dbReference type="RefSeq" id="XP_053543278.1"/>
    </source>
</evidence>
<dbReference type="InterPro" id="IPR027417">
    <property type="entry name" value="P-loop_NTPase"/>
</dbReference>
<dbReference type="Gene3D" id="3.80.10.10">
    <property type="entry name" value="Ribonuclease Inhibitor"/>
    <property type="match status" value="2"/>
</dbReference>
<evidence type="ECO:0000256" key="7">
    <source>
        <dbReference type="SAM" id="MobiDB-lite"/>
    </source>
</evidence>
<feature type="compositionally biased region" description="Polar residues" evidence="7">
    <location>
        <begin position="93"/>
        <end position="113"/>
    </location>
</feature>
<dbReference type="InterPro" id="IPR051261">
    <property type="entry name" value="NLR"/>
</dbReference>
<feature type="compositionally biased region" description="Polar residues" evidence="7">
    <location>
        <begin position="195"/>
        <end position="216"/>
    </location>
</feature>
<sequence>MEQKKMAAMNQSPSREVPQRGLADSDLSTVMSKMTINKHQADPECENITPTSPVSSCVSMKSDHSMNPPLKFQEESSSIPGGKPLSPVPSCLSMKSDNSMNPPLKFQSETSQVHRGKQASPVPSCLSMKSDNSMNPPLKFQSETSQVHRGKQASPVPSCLSMKSDNSMNPPLKFQSETSQVHRGKQASPVPSCLSMKSDNSMNPPLKFQSETSQLHRTIKQERSHTSAPSCASLKSNWSLDLPDSFNKSSGHRGKQASPVPSCLSMKSDNSMNPPLKFQSETSQVHRGKQASPVPSCLSMKSDNSMNPPLKFQSETSQLHRTIKQERSHTSAPSCASLKSNWSLDLPDSFNKSSGHRNSKRTKIPPSKPRTNLTGISQSMIHAAHDSQKYTELPSKELCMKLKSRLKNRFQWLSDGLQRHGTRLSDIYTELYITEGGSGEVNNEHEVRQIETASRIHQSADDKPIKCNDIFKPLHGHDVRVMLTKGVAGIGKTVSVQKFILDWAEDTANQDVHFILPLPFRELNLMKHQSFSLEDLVHHFFPELKEIKFTNVTTHNTVFIFDGLDEHRLLLDFQNSMVVSEVNIPTSVDVLLTNLIKGNLLPSAFIWITSRPAAASQIPHEWISQVTEIRGFNDPQKEEYLRKNIRDESLANDVIKHLKLSRSLYIMCHIPVFCWISATVLEKMLKEAEGKPIPKTLTQMYTHFLIIQTCIKKEKYNESQQKDSEMIIKLGELAFKQLLKGNLIFYEEDLKECGINVKDAVLYSGVCTRIFREDFELVHSKGKVFCFVHLSIQEHLAALYVHITFSKGNKTVLNQWKSTKCAITFSCLSLTDLHKSAVDKALQSKSGELDLFLRFLLGISQESNQALLKELLPQLSACSSQSVQDTIEYIKIRLRMHLNPEKYINLFHCLNELNDFSLEEEIQNFQTSRRLAKTKLSPSQWSALVFVLLTSGNALDIFDLRKYTMDNTDECLQRMLPVVMASRTAEVRNCNLTDKGIQALTSALSSKSSCLRELKLSGNILRQSGVKILSEGLQSPHCKLEILDLSECEIQAEDCRSLFSALNLNPSHLRKLDLSFNPLGQSGIFFLSDALQKPQCRLETLKLFNCQLNSQSCAHLAEALNNNSSLIELDLSKNDLKYYGAQHLSNGLRNPSCKLSILSLADCGITINACRSLCNALNSNPSHLSELCLNRNPVMDRGVQHISDFLSKPCCKLEKLRLSYCSVTESGCTALASALTLNPSHLKELELTGNQPGKSGRDKLSALQEHKDYRLEKLKL</sequence>
<dbReference type="GO" id="GO:0005524">
    <property type="term" value="F:ATP binding"/>
    <property type="evidence" value="ECO:0007669"/>
    <property type="project" value="UniProtKB-KW"/>
</dbReference>
<dbReference type="FunFam" id="3.40.50.300:FF:001524">
    <property type="entry name" value="Si:dkey-126g1.7"/>
    <property type="match status" value="1"/>
</dbReference>
<dbReference type="FunFam" id="3.80.10.10:FF:000100">
    <property type="entry name" value="Si:dkey-11n14.1"/>
    <property type="match status" value="1"/>
</dbReference>
<gene>
    <name evidence="10" type="primary">LOC108277774</name>
</gene>
<dbReference type="PANTHER" id="PTHR24106">
    <property type="entry name" value="NACHT, LRR AND CARD DOMAINS-CONTAINING"/>
    <property type="match status" value="1"/>
</dbReference>
<feature type="compositionally biased region" description="Polar residues" evidence="7">
    <location>
        <begin position="48"/>
        <end position="59"/>
    </location>
</feature>
<protein>
    <submittedName>
        <fullName evidence="10">NACHT, LRR and PYD domains-containing protein 3 isoform X1</fullName>
    </submittedName>
</protein>
<keyword evidence="9" id="KW-1185">Reference proteome</keyword>
<dbReference type="SUPFAM" id="SSF52047">
    <property type="entry name" value="RNI-like"/>
    <property type="match status" value="1"/>
</dbReference>
<feature type="region of interest" description="Disordered" evidence="7">
    <location>
        <begin position="247"/>
        <end position="373"/>
    </location>
</feature>
<feature type="compositionally biased region" description="Polar residues" evidence="7">
    <location>
        <begin position="299"/>
        <end position="320"/>
    </location>
</feature>
<proteinExistence type="predicted"/>
<dbReference type="Pfam" id="PF17779">
    <property type="entry name" value="WHD_NOD2"/>
    <property type="match status" value="1"/>
</dbReference>
<evidence type="ECO:0000256" key="1">
    <source>
        <dbReference type="ARBA" id="ARBA00004496"/>
    </source>
</evidence>
<dbReference type="Gene3D" id="3.40.50.300">
    <property type="entry name" value="P-loop containing nucleotide triphosphate hydrolases"/>
    <property type="match status" value="1"/>
</dbReference>
<name>A0A9F7RUU8_ICTPU</name>
<feature type="compositionally biased region" description="Polar residues" evidence="7">
    <location>
        <begin position="26"/>
        <end position="38"/>
    </location>
</feature>
<dbReference type="OrthoDB" id="120976at2759"/>
<feature type="compositionally biased region" description="Polar residues" evidence="7">
    <location>
        <begin position="330"/>
        <end position="343"/>
    </location>
</feature>
<dbReference type="CDD" id="cd00116">
    <property type="entry name" value="LRR_RI"/>
    <property type="match status" value="1"/>
</dbReference>